<dbReference type="EMBL" id="NBTY01000021">
    <property type="protein sequence ID" value="OTP79782.1"/>
    <property type="molecule type" value="Genomic_DNA"/>
</dbReference>
<reference evidence="1 2" key="1">
    <citation type="submission" date="2017-03" db="EMBL/GenBank/DDBJ databases">
        <title>Genome analysis of strain PAMC 26510.</title>
        <authorList>
            <person name="Oh H.-M."/>
            <person name="Yang J.-A."/>
        </authorList>
    </citation>
    <scope>NUCLEOTIDE SEQUENCE [LARGE SCALE GENOMIC DNA]</scope>
    <source>
        <strain evidence="1 2">PAMC 26510</strain>
    </source>
</reference>
<gene>
    <name evidence="1" type="ORF">PAMC26510_05435</name>
</gene>
<protein>
    <submittedName>
        <fullName evidence="1">Mobile element protein</fullName>
    </submittedName>
</protein>
<comment type="caution">
    <text evidence="1">The sequence shown here is derived from an EMBL/GenBank/DDBJ whole genome shotgun (WGS) entry which is preliminary data.</text>
</comment>
<name>A0A242N869_CABSO</name>
<proteinExistence type="predicted"/>
<accession>A0A242N869</accession>
<dbReference type="AlphaFoldDB" id="A0A242N869"/>
<dbReference type="Proteomes" id="UP000194546">
    <property type="component" value="Unassembled WGS sequence"/>
</dbReference>
<evidence type="ECO:0000313" key="1">
    <source>
        <dbReference type="EMBL" id="OTP79782.1"/>
    </source>
</evidence>
<sequence length="59" mass="6577">MKLTTVGVDIAKNVIQLHWVDPDTGEIVNKPIKRAAVLEHFVNRTPCLNEMNASHPVSQ</sequence>
<organism evidence="1 2">
    <name type="scientific">Caballeronia sordidicola</name>
    <name type="common">Burkholderia sordidicola</name>
    <dbReference type="NCBI Taxonomy" id="196367"/>
    <lineage>
        <taxon>Bacteria</taxon>
        <taxon>Pseudomonadati</taxon>
        <taxon>Pseudomonadota</taxon>
        <taxon>Betaproteobacteria</taxon>
        <taxon>Burkholderiales</taxon>
        <taxon>Burkholderiaceae</taxon>
        <taxon>Caballeronia</taxon>
    </lineage>
</organism>
<evidence type="ECO:0000313" key="2">
    <source>
        <dbReference type="Proteomes" id="UP000194546"/>
    </source>
</evidence>